<dbReference type="AlphaFoldDB" id="A0AAV4EYC3"/>
<comment type="caution">
    <text evidence="1">The sequence shown here is derived from an EMBL/GenBank/DDBJ whole genome shotgun (WGS) entry which is preliminary data.</text>
</comment>
<accession>A0AAV4EYC3</accession>
<proteinExistence type="predicted"/>
<reference evidence="1 2" key="1">
    <citation type="journal article" date="2021" name="Elife">
        <title>Chloroplast acquisition without the gene transfer in kleptoplastic sea slugs, Plakobranchus ocellatus.</title>
        <authorList>
            <person name="Maeda T."/>
            <person name="Takahashi S."/>
            <person name="Yoshida T."/>
            <person name="Shimamura S."/>
            <person name="Takaki Y."/>
            <person name="Nagai Y."/>
            <person name="Toyoda A."/>
            <person name="Suzuki Y."/>
            <person name="Arimoto A."/>
            <person name="Ishii H."/>
            <person name="Satoh N."/>
            <person name="Nishiyama T."/>
            <person name="Hasebe M."/>
            <person name="Maruyama T."/>
            <person name="Minagawa J."/>
            <person name="Obokata J."/>
            <person name="Shigenobu S."/>
        </authorList>
    </citation>
    <scope>NUCLEOTIDE SEQUENCE [LARGE SCALE GENOMIC DNA]</scope>
</reference>
<gene>
    <name evidence="1" type="ORF">ElyMa_001953600</name>
</gene>
<dbReference type="Proteomes" id="UP000762676">
    <property type="component" value="Unassembled WGS sequence"/>
</dbReference>
<sequence>MYPRPPFGLPVQQHIDVPSKDASPHLSCSLTQSAWYLSQLLLHTRTRPSVWSMQHRDSSLNTYDTSSLDAIPRGMFLGPYRTLVSVTLGQDGADVWATST</sequence>
<name>A0AAV4EYC3_9GAST</name>
<dbReference type="EMBL" id="BMAT01003966">
    <property type="protein sequence ID" value="GFR65700.1"/>
    <property type="molecule type" value="Genomic_DNA"/>
</dbReference>
<organism evidence="1 2">
    <name type="scientific">Elysia marginata</name>
    <dbReference type="NCBI Taxonomy" id="1093978"/>
    <lineage>
        <taxon>Eukaryota</taxon>
        <taxon>Metazoa</taxon>
        <taxon>Spiralia</taxon>
        <taxon>Lophotrochozoa</taxon>
        <taxon>Mollusca</taxon>
        <taxon>Gastropoda</taxon>
        <taxon>Heterobranchia</taxon>
        <taxon>Euthyneura</taxon>
        <taxon>Panpulmonata</taxon>
        <taxon>Sacoglossa</taxon>
        <taxon>Placobranchoidea</taxon>
        <taxon>Plakobranchidae</taxon>
        <taxon>Elysia</taxon>
    </lineage>
</organism>
<evidence type="ECO:0000313" key="1">
    <source>
        <dbReference type="EMBL" id="GFR65700.1"/>
    </source>
</evidence>
<keyword evidence="2" id="KW-1185">Reference proteome</keyword>
<protein>
    <submittedName>
        <fullName evidence="1">Uncharacterized protein</fullName>
    </submittedName>
</protein>
<evidence type="ECO:0000313" key="2">
    <source>
        <dbReference type="Proteomes" id="UP000762676"/>
    </source>
</evidence>